<comment type="caution">
    <text evidence="2">The sequence shown here is derived from an EMBL/GenBank/DDBJ whole genome shotgun (WGS) entry which is preliminary data.</text>
</comment>
<feature type="transmembrane region" description="Helical" evidence="1">
    <location>
        <begin position="6"/>
        <end position="27"/>
    </location>
</feature>
<reference evidence="2 3" key="1">
    <citation type="submission" date="2020-02" db="EMBL/GenBank/DDBJ databases">
        <authorList>
            <person name="Sun Q."/>
        </authorList>
    </citation>
    <scope>NUCLEOTIDE SEQUENCE [LARGE SCALE GENOMIC DNA]</scope>
    <source>
        <strain evidence="2 3">YIM 13062</strain>
    </source>
</reference>
<dbReference type="InterPro" id="IPR031596">
    <property type="entry name" value="MaAIMP_sms"/>
</dbReference>
<keyword evidence="1" id="KW-0812">Transmembrane</keyword>
<dbReference type="AlphaFoldDB" id="A0A846U629"/>
<accession>A0A846U629</accession>
<name>A0A846U629_9MICC</name>
<evidence type="ECO:0000256" key="1">
    <source>
        <dbReference type="SAM" id="Phobius"/>
    </source>
</evidence>
<dbReference type="EMBL" id="JAAVUN010000019">
    <property type="protein sequence ID" value="NKE10251.1"/>
    <property type="molecule type" value="Genomic_DNA"/>
</dbReference>
<dbReference type="Proteomes" id="UP000521379">
    <property type="component" value="Unassembled WGS sequence"/>
</dbReference>
<evidence type="ECO:0000313" key="3">
    <source>
        <dbReference type="Proteomes" id="UP000521379"/>
    </source>
</evidence>
<gene>
    <name evidence="2" type="ORF">GTW58_09965</name>
</gene>
<keyword evidence="1" id="KW-1133">Transmembrane helix</keyword>
<sequence length="37" mass="3725">MSASAIVMLVVAGVTVWGGLVASIVNLRRNPDQGGDA</sequence>
<protein>
    <submittedName>
        <fullName evidence="2">Methionine/alanine import family NSS transporter small subunit</fullName>
    </submittedName>
</protein>
<dbReference type="NCBIfam" id="NF033493">
    <property type="entry name" value="MetS_like_NSS"/>
    <property type="match status" value="1"/>
</dbReference>
<dbReference type="RefSeq" id="WP_119932851.1">
    <property type="nucleotide sequence ID" value="NZ_JAAVUN010000019.1"/>
</dbReference>
<evidence type="ECO:0000313" key="2">
    <source>
        <dbReference type="EMBL" id="NKE10251.1"/>
    </source>
</evidence>
<proteinExistence type="predicted"/>
<organism evidence="2 3">
    <name type="scientific">Kocuria subflava</name>
    <dbReference type="NCBI Taxonomy" id="1736139"/>
    <lineage>
        <taxon>Bacteria</taxon>
        <taxon>Bacillati</taxon>
        <taxon>Actinomycetota</taxon>
        <taxon>Actinomycetes</taxon>
        <taxon>Micrococcales</taxon>
        <taxon>Micrococcaceae</taxon>
        <taxon>Kocuria</taxon>
    </lineage>
</organism>
<keyword evidence="1" id="KW-0472">Membrane</keyword>
<dbReference type="Pfam" id="PF16951">
    <property type="entry name" value="MaAIMP_sms"/>
    <property type="match status" value="1"/>
</dbReference>
<keyword evidence="3" id="KW-1185">Reference proteome</keyword>